<evidence type="ECO:0000259" key="1">
    <source>
        <dbReference type="Pfam" id="PF01261"/>
    </source>
</evidence>
<evidence type="ECO:0000313" key="5">
    <source>
        <dbReference type="Proteomes" id="UP001154259"/>
    </source>
</evidence>
<dbReference type="NCBIfam" id="TIGR04379">
    <property type="entry name" value="myo_inos_iolE"/>
    <property type="match status" value="1"/>
</dbReference>
<dbReference type="InterPro" id="IPR013022">
    <property type="entry name" value="Xyl_isomerase-like_TIM-brl"/>
</dbReference>
<dbReference type="Proteomes" id="UP001154259">
    <property type="component" value="Unassembled WGS sequence"/>
</dbReference>
<evidence type="ECO:0000313" key="3">
    <source>
        <dbReference type="EMBL" id="CAI3957110.1"/>
    </source>
</evidence>
<keyword evidence="5" id="KW-1185">Reference proteome</keyword>
<dbReference type="InterPro" id="IPR036237">
    <property type="entry name" value="Xyl_isomerase-like_sf"/>
</dbReference>
<dbReference type="PANTHER" id="PTHR12110:SF41">
    <property type="entry name" value="INOSOSE DEHYDRATASE"/>
    <property type="match status" value="1"/>
</dbReference>
<accession>A0A9W4TN74</accession>
<name>A0A9W4TN74_9PROT</name>
<feature type="domain" description="Xylose isomerase-like TIM barrel" evidence="1">
    <location>
        <begin position="31"/>
        <end position="275"/>
    </location>
</feature>
<dbReference type="Pfam" id="PF01261">
    <property type="entry name" value="AP_endonuc_2"/>
    <property type="match status" value="1"/>
</dbReference>
<comment type="caution">
    <text evidence="2">The sequence shown here is derived from an EMBL/GenBank/DDBJ whole genome shotgun (WGS) entry which is preliminary data.</text>
</comment>
<dbReference type="InterPro" id="IPR050312">
    <property type="entry name" value="IolE/XylAMocC-like"/>
</dbReference>
<gene>
    <name evidence="3" type="ORF">R53529_LOCUS2065</name>
    <name evidence="2" type="ORF">R53530_LOCUS2062</name>
</gene>
<proteinExistence type="predicted"/>
<dbReference type="InterPro" id="IPR030823">
    <property type="entry name" value="IolE/MocC"/>
</dbReference>
<organism evidence="2 4">
    <name type="scientific">Commensalibacter communis</name>
    <dbReference type="NCBI Taxonomy" id="2972786"/>
    <lineage>
        <taxon>Bacteria</taxon>
        <taxon>Pseudomonadati</taxon>
        <taxon>Pseudomonadota</taxon>
        <taxon>Alphaproteobacteria</taxon>
        <taxon>Acetobacterales</taxon>
        <taxon>Acetobacteraceae</taxon>
    </lineage>
</organism>
<dbReference type="RefSeq" id="WP_271790486.1">
    <property type="nucleotide sequence ID" value="NZ_CAMXCM010000008.1"/>
</dbReference>
<evidence type="ECO:0000313" key="2">
    <source>
        <dbReference type="EMBL" id="CAI3954967.1"/>
    </source>
</evidence>
<dbReference type="SUPFAM" id="SSF51658">
    <property type="entry name" value="Xylose isomerase-like"/>
    <property type="match status" value="1"/>
</dbReference>
<dbReference type="EMBL" id="CAMXCS010000008">
    <property type="protein sequence ID" value="CAI3957110.1"/>
    <property type="molecule type" value="Genomic_DNA"/>
</dbReference>
<dbReference type="EMBL" id="CAMXCM010000008">
    <property type="protein sequence ID" value="CAI3954967.1"/>
    <property type="molecule type" value="Genomic_DNA"/>
</dbReference>
<dbReference type="Gene3D" id="3.20.20.150">
    <property type="entry name" value="Divalent-metal-dependent TIM barrel enzymes"/>
    <property type="match status" value="1"/>
</dbReference>
<dbReference type="AlphaFoldDB" id="A0A9W4TN74"/>
<protein>
    <submittedName>
        <fullName evidence="2 3">Sugar phosphate isomerase/epimerase (YcjR)</fullName>
    </submittedName>
</protein>
<sequence>MTIRIGAHAICWSNDDMPELGGDIPLDTCLSEASQIGIEGMEMGNKFPKEANALKQTLGKYNLDLTSWWFSGALLLRSAKEEFAAIRPQLDLLKAMGCDVVVYAETANTIQGRRDIGVAHRPIMEKSQWQIYFDKLNELAKLTLDYGIKLSFHHHMGTIVQSEEDIDRLMHSTDKEVYLLLDTGHATWGGADPIRLAKNYAERVAHIHTKDVREDVLKKANAENWPFLDGVLQGVFTVPGDGSVDYVEFFKPFQNYSGWIVIEAEQDPVKANPFEYVTKGYKHLITSLNQAGIKK</sequence>
<keyword evidence="2" id="KW-0413">Isomerase</keyword>
<dbReference type="PANTHER" id="PTHR12110">
    <property type="entry name" value="HYDROXYPYRUVATE ISOMERASE"/>
    <property type="match status" value="1"/>
</dbReference>
<dbReference type="Proteomes" id="UP001154255">
    <property type="component" value="Unassembled WGS sequence"/>
</dbReference>
<evidence type="ECO:0000313" key="4">
    <source>
        <dbReference type="Proteomes" id="UP001154255"/>
    </source>
</evidence>
<dbReference type="GO" id="GO:0016853">
    <property type="term" value="F:isomerase activity"/>
    <property type="evidence" value="ECO:0007669"/>
    <property type="project" value="UniProtKB-KW"/>
</dbReference>
<reference evidence="2" key="1">
    <citation type="submission" date="2022-10" db="EMBL/GenBank/DDBJ databases">
        <authorList>
            <person name="Botero Cardona J."/>
        </authorList>
    </citation>
    <scope>NUCLEOTIDE SEQUENCE</scope>
    <source>
        <strain evidence="2">LMG 31819</strain>
        <strain evidence="3">R-53529</strain>
    </source>
</reference>